<sequence>MDPFRYHDMKEGMHPLPLLQSNEIDDCTPTHRVLKTETHSAGPGRFLITSLVETLPTLPRPIQGPDEWRGGRLRSQSSVASSPPTSSLSVSSSPPSSIVESGFSRRNSECRETKPYCSFCKKNGERPSIYNSHQLKSFNSNGECIVECFVLRSVRCPICGATGDYAHTISHCPKSSSRMPVALALKSTPRQCDGTLRRWPCY</sequence>
<evidence type="ECO:0000313" key="12">
    <source>
        <dbReference type="Proteomes" id="UP001219518"/>
    </source>
</evidence>
<dbReference type="Proteomes" id="UP001219518">
    <property type="component" value="Unassembled WGS sequence"/>
</dbReference>
<evidence type="ECO:0000256" key="7">
    <source>
        <dbReference type="ARBA" id="ARBA00022884"/>
    </source>
</evidence>
<dbReference type="InterPro" id="IPR024161">
    <property type="entry name" value="Znf_nanos-typ"/>
</dbReference>
<keyword evidence="5" id="KW-0862">Zinc</keyword>
<comment type="subcellular location">
    <subcellularLocation>
        <location evidence="1">Cytoplasm</location>
    </subcellularLocation>
</comment>
<evidence type="ECO:0000256" key="5">
    <source>
        <dbReference type="ARBA" id="ARBA00022833"/>
    </source>
</evidence>
<keyword evidence="7 8" id="KW-0694">RNA-binding</keyword>
<organism evidence="11 12">
    <name type="scientific">Frankliniella fusca</name>
    <dbReference type="NCBI Taxonomy" id="407009"/>
    <lineage>
        <taxon>Eukaryota</taxon>
        <taxon>Metazoa</taxon>
        <taxon>Ecdysozoa</taxon>
        <taxon>Arthropoda</taxon>
        <taxon>Hexapoda</taxon>
        <taxon>Insecta</taxon>
        <taxon>Pterygota</taxon>
        <taxon>Neoptera</taxon>
        <taxon>Paraneoptera</taxon>
        <taxon>Thysanoptera</taxon>
        <taxon>Terebrantia</taxon>
        <taxon>Thripoidea</taxon>
        <taxon>Thripidae</taxon>
        <taxon>Frankliniella</taxon>
    </lineage>
</organism>
<evidence type="ECO:0000256" key="4">
    <source>
        <dbReference type="ARBA" id="ARBA00022771"/>
    </source>
</evidence>
<gene>
    <name evidence="11" type="ORF">KUF71_023847</name>
</gene>
<feature type="domain" description="Nanos-type" evidence="10">
    <location>
        <begin position="116"/>
        <end position="174"/>
    </location>
</feature>
<keyword evidence="2" id="KW-0963">Cytoplasm</keyword>
<dbReference type="GO" id="GO:0003723">
    <property type="term" value="F:RNA binding"/>
    <property type="evidence" value="ECO:0007669"/>
    <property type="project" value="UniProtKB-UniRule"/>
</dbReference>
<dbReference type="InterPro" id="IPR038129">
    <property type="entry name" value="Nanos_sf"/>
</dbReference>
<keyword evidence="6 8" id="KW-0810">Translation regulation</keyword>
<dbReference type="PROSITE" id="PS51522">
    <property type="entry name" value="ZF_NANOS"/>
    <property type="match status" value="1"/>
</dbReference>
<accession>A0AAE1H563</accession>
<keyword evidence="12" id="KW-1185">Reference proteome</keyword>
<evidence type="ECO:0000256" key="1">
    <source>
        <dbReference type="ARBA" id="ARBA00004496"/>
    </source>
</evidence>
<evidence type="ECO:0000256" key="9">
    <source>
        <dbReference type="SAM" id="MobiDB-lite"/>
    </source>
</evidence>
<dbReference type="AlphaFoldDB" id="A0AAE1H563"/>
<comment type="caution">
    <text evidence="11">The sequence shown here is derived from an EMBL/GenBank/DDBJ whole genome shotgun (WGS) entry which is preliminary data.</text>
</comment>
<dbReference type="PANTHER" id="PTHR12887">
    <property type="entry name" value="NANOS PROTEIN"/>
    <property type="match status" value="1"/>
</dbReference>
<protein>
    <submittedName>
        <fullName evidence="11">Nanos-like protein 2</fullName>
    </submittedName>
</protein>
<dbReference type="Pfam" id="PF05741">
    <property type="entry name" value="zf-nanos"/>
    <property type="match status" value="1"/>
</dbReference>
<dbReference type="GO" id="GO:0005737">
    <property type="term" value="C:cytoplasm"/>
    <property type="evidence" value="ECO:0007669"/>
    <property type="project" value="UniProtKB-SubCell"/>
</dbReference>
<dbReference type="Gene3D" id="4.10.60.30">
    <property type="entry name" value="Nanos, RNA-binding domain"/>
    <property type="match status" value="1"/>
</dbReference>
<dbReference type="GO" id="GO:0008270">
    <property type="term" value="F:zinc ion binding"/>
    <property type="evidence" value="ECO:0007669"/>
    <property type="project" value="UniProtKB-KW"/>
</dbReference>
<dbReference type="GO" id="GO:0006417">
    <property type="term" value="P:regulation of translation"/>
    <property type="evidence" value="ECO:0007669"/>
    <property type="project" value="UniProtKB-UniRule"/>
</dbReference>
<name>A0AAE1H563_9NEOP</name>
<evidence type="ECO:0000256" key="6">
    <source>
        <dbReference type="ARBA" id="ARBA00022845"/>
    </source>
</evidence>
<reference evidence="11" key="2">
    <citation type="journal article" date="2023" name="BMC Genomics">
        <title>Pest status, molecular evolution, and epigenetic factors derived from the genome assembly of Frankliniella fusca, a thysanopteran phytovirus vector.</title>
        <authorList>
            <person name="Catto M.A."/>
            <person name="Labadie P.E."/>
            <person name="Jacobson A.L."/>
            <person name="Kennedy G.G."/>
            <person name="Srinivasan R."/>
            <person name="Hunt B.G."/>
        </authorList>
    </citation>
    <scope>NUCLEOTIDE SEQUENCE</scope>
    <source>
        <strain evidence="11">PL_HMW_Pooled</strain>
    </source>
</reference>
<dbReference type="EMBL" id="JAHWGI010000380">
    <property type="protein sequence ID" value="KAK3914446.1"/>
    <property type="molecule type" value="Genomic_DNA"/>
</dbReference>
<evidence type="ECO:0000259" key="10">
    <source>
        <dbReference type="PROSITE" id="PS51522"/>
    </source>
</evidence>
<evidence type="ECO:0000313" key="11">
    <source>
        <dbReference type="EMBL" id="KAK3914446.1"/>
    </source>
</evidence>
<evidence type="ECO:0000256" key="2">
    <source>
        <dbReference type="ARBA" id="ARBA00022490"/>
    </source>
</evidence>
<feature type="compositionally biased region" description="Low complexity" evidence="9">
    <location>
        <begin position="75"/>
        <end position="104"/>
    </location>
</feature>
<evidence type="ECO:0000256" key="8">
    <source>
        <dbReference type="PROSITE-ProRule" id="PRU00855"/>
    </source>
</evidence>
<proteinExistence type="inferred from homology"/>
<reference evidence="11" key="1">
    <citation type="submission" date="2021-07" db="EMBL/GenBank/DDBJ databases">
        <authorList>
            <person name="Catto M.A."/>
            <person name="Jacobson A."/>
            <person name="Kennedy G."/>
            <person name="Labadie P."/>
            <person name="Hunt B.G."/>
            <person name="Srinivasan R."/>
        </authorList>
    </citation>
    <scope>NUCLEOTIDE SEQUENCE</scope>
    <source>
        <strain evidence="11">PL_HMW_Pooled</strain>
        <tissue evidence="11">Head</tissue>
    </source>
</reference>
<feature type="region of interest" description="Disordered" evidence="9">
    <location>
        <begin position="57"/>
        <end position="104"/>
    </location>
</feature>
<dbReference type="InterPro" id="IPR008705">
    <property type="entry name" value="Nanos/Xcar2"/>
</dbReference>
<keyword evidence="3" id="KW-0479">Metal-binding</keyword>
<comment type="similarity">
    <text evidence="8">Belongs to the nanos family.</text>
</comment>
<evidence type="ECO:0000256" key="3">
    <source>
        <dbReference type="ARBA" id="ARBA00022723"/>
    </source>
</evidence>
<keyword evidence="4 8" id="KW-0863">Zinc-finger</keyword>